<organism evidence="2 3">
    <name type="scientific">Hymenobacter jeongseonensis</name>
    <dbReference type="NCBI Taxonomy" id="2791027"/>
    <lineage>
        <taxon>Bacteria</taxon>
        <taxon>Pseudomonadati</taxon>
        <taxon>Bacteroidota</taxon>
        <taxon>Cytophagia</taxon>
        <taxon>Cytophagales</taxon>
        <taxon>Hymenobacteraceae</taxon>
        <taxon>Hymenobacter</taxon>
    </lineage>
</organism>
<feature type="region of interest" description="Disordered" evidence="1">
    <location>
        <begin position="34"/>
        <end position="68"/>
    </location>
</feature>
<accession>A0ABS0IJS5</accession>
<comment type="caution">
    <text evidence="2">The sequence shown here is derived from an EMBL/GenBank/DDBJ whole genome shotgun (WGS) entry which is preliminary data.</text>
</comment>
<dbReference type="EMBL" id="JADQDQ010000005">
    <property type="protein sequence ID" value="MBF9238279.1"/>
    <property type="molecule type" value="Genomic_DNA"/>
</dbReference>
<name>A0ABS0IJS5_9BACT</name>
<reference evidence="2 3" key="1">
    <citation type="submission" date="2020-11" db="EMBL/GenBank/DDBJ databases">
        <authorList>
            <person name="Kim M.K."/>
        </authorList>
    </citation>
    <scope>NUCLEOTIDE SEQUENCE [LARGE SCALE GENOMIC DNA]</scope>
    <source>
        <strain evidence="2 3">BT683</strain>
    </source>
</reference>
<gene>
    <name evidence="2" type="ORF">I2I05_12815</name>
</gene>
<sequence>MIQLSILPYSAAKSSDWISYATVKLRQNEADTGVETSAKAALHPNAPNSHGPHPDPALYGGSAAHREH</sequence>
<evidence type="ECO:0000313" key="3">
    <source>
        <dbReference type="Proteomes" id="UP000597617"/>
    </source>
</evidence>
<evidence type="ECO:0000313" key="2">
    <source>
        <dbReference type="EMBL" id="MBF9238279.1"/>
    </source>
</evidence>
<evidence type="ECO:0000256" key="1">
    <source>
        <dbReference type="SAM" id="MobiDB-lite"/>
    </source>
</evidence>
<dbReference type="RefSeq" id="WP_196282649.1">
    <property type="nucleotide sequence ID" value="NZ_JADQDQ010000005.1"/>
</dbReference>
<protein>
    <submittedName>
        <fullName evidence="2">Uncharacterized protein</fullName>
    </submittedName>
</protein>
<keyword evidence="3" id="KW-1185">Reference proteome</keyword>
<dbReference type="Proteomes" id="UP000597617">
    <property type="component" value="Unassembled WGS sequence"/>
</dbReference>
<proteinExistence type="predicted"/>